<dbReference type="EMBL" id="CM047738">
    <property type="protein sequence ID" value="KAJ0045988.1"/>
    <property type="molecule type" value="Genomic_DNA"/>
</dbReference>
<name>A0ACC0Z7V4_9ROSI</name>
<evidence type="ECO:0000313" key="2">
    <source>
        <dbReference type="Proteomes" id="UP001163603"/>
    </source>
</evidence>
<evidence type="ECO:0000313" key="1">
    <source>
        <dbReference type="EMBL" id="KAJ0045988.1"/>
    </source>
</evidence>
<organism evidence="1 2">
    <name type="scientific">Pistacia integerrima</name>
    <dbReference type="NCBI Taxonomy" id="434235"/>
    <lineage>
        <taxon>Eukaryota</taxon>
        <taxon>Viridiplantae</taxon>
        <taxon>Streptophyta</taxon>
        <taxon>Embryophyta</taxon>
        <taxon>Tracheophyta</taxon>
        <taxon>Spermatophyta</taxon>
        <taxon>Magnoliopsida</taxon>
        <taxon>eudicotyledons</taxon>
        <taxon>Gunneridae</taxon>
        <taxon>Pentapetalae</taxon>
        <taxon>rosids</taxon>
        <taxon>malvids</taxon>
        <taxon>Sapindales</taxon>
        <taxon>Anacardiaceae</taxon>
        <taxon>Pistacia</taxon>
    </lineage>
</organism>
<proteinExistence type="predicted"/>
<comment type="caution">
    <text evidence="1">The sequence shown here is derived from an EMBL/GenBank/DDBJ whole genome shotgun (WGS) entry which is preliminary data.</text>
</comment>
<sequence length="419" mass="45713">MAQEDQKCSNSSSGTCGGGGGNFVRSSKKQKPKKVPQRGLGVAQLERIRIEQQKKDAAIASSSTTISPTKSSSLSLTTPNFHPSNLSSSPSAIPFLANISSPNLVFRPSSSSLQNIKTLNPNTAPLTNPVGWSSVSLQGHENAHKLSNSCEYNLEKESSGVDPRSAFCSNLNHFSHESIPMLPLSSLMQRAPQFQHHPSSMVNESSATSSSSVLKFQMEPPSNQSYYGNYIPMWPEEEKMVGMKRSYPFPLDNPPGISSFHCKFPPIVHPRISRSDDSAACGSGHTLNFEPVGTLYREGSSCSTFMLEPNNSKKSIKENGGFLTLAPPTVNAMSRGSKLRHPQPYLVFHGTEFPDFKSLPYQGNVEERIPRPEPGIPSHQQPYYSFFPQAVAQTDQATGRVDNCHNGEVGESVDLNLKL</sequence>
<keyword evidence="2" id="KW-1185">Reference proteome</keyword>
<accession>A0ACC0Z7V4</accession>
<reference evidence="2" key="1">
    <citation type="journal article" date="2023" name="G3 (Bethesda)">
        <title>Genome assembly and association tests identify interacting loci associated with vigor, precocity, and sex in interspecific pistachio rootstocks.</title>
        <authorList>
            <person name="Palmer W."/>
            <person name="Jacygrad E."/>
            <person name="Sagayaradj S."/>
            <person name="Cavanaugh K."/>
            <person name="Han R."/>
            <person name="Bertier L."/>
            <person name="Beede B."/>
            <person name="Kafkas S."/>
            <person name="Golino D."/>
            <person name="Preece J."/>
            <person name="Michelmore R."/>
        </authorList>
    </citation>
    <scope>NUCLEOTIDE SEQUENCE [LARGE SCALE GENOMIC DNA]</scope>
</reference>
<protein>
    <submittedName>
        <fullName evidence="1">Uncharacterized protein</fullName>
    </submittedName>
</protein>
<gene>
    <name evidence="1" type="ORF">Pint_04683</name>
</gene>
<dbReference type="Proteomes" id="UP001163603">
    <property type="component" value="Chromosome 3"/>
</dbReference>